<sequence length="92" mass="10109">MKRLWIIPAATALLTGCATMDSSDQPSAAAQVEHPVPRIKTYSKVFVDQLIFELDQSPAGSAVRVVTADLYTLRRQVCAINDSQTACQLMRQ</sequence>
<name>A0A2N5XXB2_9HYPH</name>
<dbReference type="AlphaFoldDB" id="A0A2N5XXB2"/>
<accession>A0A2N5XXB2</accession>
<reference evidence="2 3" key="1">
    <citation type="submission" date="2018-01" db="EMBL/GenBank/DDBJ databases">
        <title>The draft genome sequence of Cohaesibacter sp. H1304.</title>
        <authorList>
            <person name="Wang N.-N."/>
            <person name="Du Z.-J."/>
        </authorList>
    </citation>
    <scope>NUCLEOTIDE SEQUENCE [LARGE SCALE GENOMIC DNA]</scope>
    <source>
        <strain evidence="2 3">H1304</strain>
    </source>
</reference>
<protein>
    <submittedName>
        <fullName evidence="2">Uncharacterized protein</fullName>
    </submittedName>
</protein>
<gene>
    <name evidence="2" type="ORF">C0081_02170</name>
</gene>
<dbReference type="EMBL" id="PKUQ01000001">
    <property type="protein sequence ID" value="PLW79058.1"/>
    <property type="molecule type" value="Genomic_DNA"/>
</dbReference>
<evidence type="ECO:0000256" key="1">
    <source>
        <dbReference type="SAM" id="SignalP"/>
    </source>
</evidence>
<evidence type="ECO:0000313" key="3">
    <source>
        <dbReference type="Proteomes" id="UP000234881"/>
    </source>
</evidence>
<dbReference type="Proteomes" id="UP000234881">
    <property type="component" value="Unassembled WGS sequence"/>
</dbReference>
<keyword evidence="1" id="KW-0732">Signal</keyword>
<organism evidence="2 3">
    <name type="scientific">Cohaesibacter celericrescens</name>
    <dbReference type="NCBI Taxonomy" id="2067669"/>
    <lineage>
        <taxon>Bacteria</taxon>
        <taxon>Pseudomonadati</taxon>
        <taxon>Pseudomonadota</taxon>
        <taxon>Alphaproteobacteria</taxon>
        <taxon>Hyphomicrobiales</taxon>
        <taxon>Cohaesibacteraceae</taxon>
    </lineage>
</organism>
<dbReference type="PROSITE" id="PS51257">
    <property type="entry name" value="PROKAR_LIPOPROTEIN"/>
    <property type="match status" value="1"/>
</dbReference>
<evidence type="ECO:0000313" key="2">
    <source>
        <dbReference type="EMBL" id="PLW79058.1"/>
    </source>
</evidence>
<proteinExistence type="predicted"/>
<comment type="caution">
    <text evidence="2">The sequence shown here is derived from an EMBL/GenBank/DDBJ whole genome shotgun (WGS) entry which is preliminary data.</text>
</comment>
<feature type="chain" id="PRO_5014704588" evidence="1">
    <location>
        <begin position="21"/>
        <end position="92"/>
    </location>
</feature>
<feature type="signal peptide" evidence="1">
    <location>
        <begin position="1"/>
        <end position="20"/>
    </location>
</feature>
<keyword evidence="3" id="KW-1185">Reference proteome</keyword>